<feature type="region of interest" description="Disordered" evidence="1">
    <location>
        <begin position="97"/>
        <end position="180"/>
    </location>
</feature>
<dbReference type="InterPro" id="IPR001478">
    <property type="entry name" value="PDZ"/>
</dbReference>
<feature type="region of interest" description="Disordered" evidence="1">
    <location>
        <begin position="653"/>
        <end position="682"/>
    </location>
</feature>
<evidence type="ECO:0000313" key="3">
    <source>
        <dbReference type="EMBL" id="EGZ24730.1"/>
    </source>
</evidence>
<feature type="compositionally biased region" description="Basic and acidic residues" evidence="1">
    <location>
        <begin position="126"/>
        <end position="141"/>
    </location>
</feature>
<feature type="compositionally biased region" description="Basic and acidic residues" evidence="1">
    <location>
        <begin position="346"/>
        <end position="357"/>
    </location>
</feature>
<feature type="region of interest" description="Disordered" evidence="1">
    <location>
        <begin position="558"/>
        <end position="582"/>
    </location>
</feature>
<feature type="compositionally biased region" description="Low complexity" evidence="1">
    <location>
        <begin position="102"/>
        <end position="123"/>
    </location>
</feature>
<protein>
    <recommendedName>
        <fullName evidence="2">PDZ domain-containing protein</fullName>
    </recommendedName>
</protein>
<proteinExistence type="predicted"/>
<accession>G4Z1B1</accession>
<dbReference type="EMBL" id="JH159152">
    <property type="protein sequence ID" value="EGZ24730.1"/>
    <property type="molecule type" value="Genomic_DNA"/>
</dbReference>
<organism evidence="3 4">
    <name type="scientific">Phytophthora sojae (strain P6497)</name>
    <name type="common">Soybean stem and root rot agent</name>
    <name type="synonym">Phytophthora megasperma f. sp. glycines</name>
    <dbReference type="NCBI Taxonomy" id="1094619"/>
    <lineage>
        <taxon>Eukaryota</taxon>
        <taxon>Sar</taxon>
        <taxon>Stramenopiles</taxon>
        <taxon>Oomycota</taxon>
        <taxon>Peronosporomycetes</taxon>
        <taxon>Peronosporales</taxon>
        <taxon>Peronosporaceae</taxon>
        <taxon>Phytophthora</taxon>
    </lineage>
</organism>
<dbReference type="PROSITE" id="PS50106">
    <property type="entry name" value="PDZ"/>
    <property type="match status" value="1"/>
</dbReference>
<feature type="compositionally biased region" description="Acidic residues" evidence="1">
    <location>
        <begin position="858"/>
        <end position="872"/>
    </location>
</feature>
<sequence length="1131" mass="126087">MQDYLINWNAGPLGVVLRPDLGADMPPVVAQLLPQPSVLKLAGVREGDLLISVNGKKTTRLGYEKVVRLLFKERLPMVLHFRSPLQVPEMQRGVSQAIAEEPSTGRGRARSRTSSSQQQPQSRARGRSEADSAHALIEQKRNPSAQNFSVESDVSDKETKRKSKSKHKHKSRSGAKAEAEERRLRKQYSVVWERGSLGISFRAYNSKVNVPCVDFISASRGQGRGMDRVCVNDVLIAINGEKTKALGVEKVLRWLHVIEKPVVLRFHASSNRILNPAGGLLPQLADDEERPRRPTMSSGAQPEYEPAPRPPRRNNSVDQPASQQRMTDRRYSDDREYELEPTSMRSEGRRYSRDSATHFEQQPIEEYEPQFQLTASKVEVKERRYSTNSASAFATRGDDGVDGDFRREHMDDEQPQFDLRIDAHSIPHRRQQQQQSHEEPSRYSQQPSSRSRSGSTARDDVRRQQQQHAQQESKPAPPPPVTMPAAVARPRLTSHDSQVSSSSHMSFEEAADVVARATGKPMEECEFGGVPLLNIKEGTVQAKLMFIYAKACLAKEGTSDDEPASKDPQLPRTPGNPLGRKTHSKYLSYTILQDDTVTSNHASAQKDGDMVELEKEHKVDNGVEFKKSGVFGHNLDESFAKMQKDISIPTPAVTPPLSSVGPSSSVSSDAAPSVTAPSVSAAPADDFISLKDFVVKGDGSLTEQHTTRSVNSTATPVHSTDDGEADKTEEHQEKQPEPIATETVDVAIAEVSSGAVMEEVKTAEPEVVDDESQDEVGPISGEDKQEEELPKVLELVKENVEQLDHANANENDKEPEQHDDDDAASVDSSNERDLAASVASLDDLLDLPLKDGAHDDVEHEEFVDDDEEEDDDDKKHANEKESMNTSLGLKLDQVQEEEADETENHEEHKEHDESEVHDKEEAHEEHDQDEEEYEDGALSNPLVNELFRNIPDVREVIKDKPALVVLVKKSMIDEIQEILQSLQMELQFERHSTMAVGSTAVPLGDSQIGRNTEGQHCYRCGATGELAELDVAGEPRELYCQECWEMFFFSEDRRSPVTRTSKTLAPSEAGRLTADEDALDEALKYSFHDSSITREDMIHPWRYRMGSDSMSSSIRDSSDSSITDRTDEVWL</sequence>
<evidence type="ECO:0000313" key="4">
    <source>
        <dbReference type="Proteomes" id="UP000002640"/>
    </source>
</evidence>
<feature type="compositionally biased region" description="Basic and acidic residues" evidence="1">
    <location>
        <begin position="905"/>
        <end position="926"/>
    </location>
</feature>
<keyword evidence="4" id="KW-1185">Reference proteome</keyword>
<feature type="compositionally biased region" description="Basic and acidic residues" evidence="1">
    <location>
        <begin position="781"/>
        <end position="804"/>
    </location>
</feature>
<dbReference type="GeneID" id="20649093"/>
<feature type="domain" description="PDZ" evidence="2">
    <location>
        <begin position="11"/>
        <end position="70"/>
    </location>
</feature>
<dbReference type="OMA" id="VPCVDYI"/>
<feature type="region of interest" description="Disordered" evidence="1">
    <location>
        <begin position="382"/>
        <end position="485"/>
    </location>
</feature>
<feature type="compositionally biased region" description="Basic and acidic residues" evidence="1">
    <location>
        <begin position="1116"/>
        <end position="1131"/>
    </location>
</feature>
<feature type="compositionally biased region" description="Polar residues" evidence="1">
    <location>
        <begin position="142"/>
        <end position="152"/>
    </location>
</feature>
<feature type="compositionally biased region" description="Basic and acidic residues" evidence="1">
    <location>
        <begin position="719"/>
        <end position="736"/>
    </location>
</feature>
<feature type="region of interest" description="Disordered" evidence="1">
    <location>
        <begin position="277"/>
        <end position="370"/>
    </location>
</feature>
<dbReference type="AlphaFoldDB" id="G4Z1B1"/>
<dbReference type="Proteomes" id="UP000002640">
    <property type="component" value="Unassembled WGS sequence"/>
</dbReference>
<dbReference type="SMART" id="SM00228">
    <property type="entry name" value="PDZ"/>
    <property type="match status" value="2"/>
</dbReference>
<gene>
    <name evidence="3" type="ORF">PHYSODRAFT_349991</name>
</gene>
<reference evidence="3 4" key="1">
    <citation type="journal article" date="2006" name="Science">
        <title>Phytophthora genome sequences uncover evolutionary origins and mechanisms of pathogenesis.</title>
        <authorList>
            <person name="Tyler B.M."/>
            <person name="Tripathy S."/>
            <person name="Zhang X."/>
            <person name="Dehal P."/>
            <person name="Jiang R.H."/>
            <person name="Aerts A."/>
            <person name="Arredondo F.D."/>
            <person name="Baxter L."/>
            <person name="Bensasson D."/>
            <person name="Beynon J.L."/>
            <person name="Chapman J."/>
            <person name="Damasceno C.M."/>
            <person name="Dorrance A.E."/>
            <person name="Dou D."/>
            <person name="Dickerman A.W."/>
            <person name="Dubchak I.L."/>
            <person name="Garbelotto M."/>
            <person name="Gijzen M."/>
            <person name="Gordon S.G."/>
            <person name="Govers F."/>
            <person name="Grunwald N.J."/>
            <person name="Huang W."/>
            <person name="Ivors K.L."/>
            <person name="Jones R.W."/>
            <person name="Kamoun S."/>
            <person name="Krampis K."/>
            <person name="Lamour K.H."/>
            <person name="Lee M.K."/>
            <person name="McDonald W.H."/>
            <person name="Medina M."/>
            <person name="Meijer H.J."/>
            <person name="Nordberg E.K."/>
            <person name="Maclean D.J."/>
            <person name="Ospina-Giraldo M.D."/>
            <person name="Morris P.F."/>
            <person name="Phuntumart V."/>
            <person name="Putnam N.H."/>
            <person name="Rash S."/>
            <person name="Rose J.K."/>
            <person name="Sakihama Y."/>
            <person name="Salamov A.A."/>
            <person name="Savidor A."/>
            <person name="Scheuring C.F."/>
            <person name="Smith B.M."/>
            <person name="Sobral B.W."/>
            <person name="Terry A."/>
            <person name="Torto-Alalibo T.A."/>
            <person name="Win J."/>
            <person name="Xu Z."/>
            <person name="Zhang H."/>
            <person name="Grigoriev I.V."/>
            <person name="Rokhsar D.S."/>
            <person name="Boore J.L."/>
        </authorList>
    </citation>
    <scope>NUCLEOTIDE SEQUENCE [LARGE SCALE GENOMIC DNA]</scope>
    <source>
        <strain evidence="3 4">P6497</strain>
    </source>
</reference>
<feature type="compositionally biased region" description="Low complexity" evidence="1">
    <location>
        <begin position="655"/>
        <end position="682"/>
    </location>
</feature>
<evidence type="ECO:0000259" key="2">
    <source>
        <dbReference type="PROSITE" id="PS50106"/>
    </source>
</evidence>
<feature type="compositionally biased region" description="Basic and acidic residues" evidence="1">
    <location>
        <begin position="873"/>
        <end position="882"/>
    </location>
</feature>
<feature type="compositionally biased region" description="Low complexity" evidence="1">
    <location>
        <begin position="442"/>
        <end position="455"/>
    </location>
</feature>
<dbReference type="KEGG" id="psoj:PHYSODRAFT_349991"/>
<feature type="region of interest" description="Disordered" evidence="1">
    <location>
        <begin position="700"/>
        <end position="940"/>
    </location>
</feature>
<feature type="compositionally biased region" description="Basic residues" evidence="1">
    <location>
        <begin position="160"/>
        <end position="173"/>
    </location>
</feature>
<evidence type="ECO:0000256" key="1">
    <source>
        <dbReference type="SAM" id="MobiDB-lite"/>
    </source>
</evidence>
<feature type="region of interest" description="Disordered" evidence="1">
    <location>
        <begin position="1108"/>
        <end position="1131"/>
    </location>
</feature>
<dbReference type="SUPFAM" id="SSF50156">
    <property type="entry name" value="PDZ domain-like"/>
    <property type="match status" value="1"/>
</dbReference>
<dbReference type="RefSeq" id="XP_009520018.1">
    <property type="nucleotide sequence ID" value="XM_009521723.1"/>
</dbReference>
<feature type="compositionally biased region" description="Basic and acidic residues" evidence="1">
    <location>
        <begin position="848"/>
        <end position="857"/>
    </location>
</feature>
<feature type="compositionally biased region" description="Basic and acidic residues" evidence="1">
    <location>
        <begin position="396"/>
        <end position="412"/>
    </location>
</feature>
<dbReference type="InParanoid" id="G4Z1B1"/>
<dbReference type="Gene3D" id="2.30.42.10">
    <property type="match status" value="1"/>
</dbReference>
<feature type="compositionally biased region" description="Acidic residues" evidence="1">
    <location>
        <begin position="894"/>
        <end position="904"/>
    </location>
</feature>
<feature type="compositionally biased region" description="Polar residues" evidence="1">
    <location>
        <begin position="701"/>
        <end position="718"/>
    </location>
</feature>
<feature type="compositionally biased region" description="Polar residues" evidence="1">
    <location>
        <begin position="314"/>
        <end position="325"/>
    </location>
</feature>
<dbReference type="InterPro" id="IPR036034">
    <property type="entry name" value="PDZ_sf"/>
</dbReference>
<name>G4Z1B1_PHYSP</name>